<keyword evidence="2" id="KW-0812">Transmembrane</keyword>
<feature type="region of interest" description="Disordered" evidence="1">
    <location>
        <begin position="110"/>
        <end position="160"/>
    </location>
</feature>
<organism evidence="3">
    <name type="scientific">Ignavibacterium album</name>
    <dbReference type="NCBI Taxonomy" id="591197"/>
    <lineage>
        <taxon>Bacteria</taxon>
        <taxon>Pseudomonadati</taxon>
        <taxon>Ignavibacteriota</taxon>
        <taxon>Ignavibacteria</taxon>
        <taxon>Ignavibacteriales</taxon>
        <taxon>Ignavibacteriaceae</taxon>
        <taxon>Ignavibacterium</taxon>
    </lineage>
</organism>
<dbReference type="EMBL" id="DSVI01000010">
    <property type="protein sequence ID" value="HGT48118.1"/>
    <property type="molecule type" value="Genomic_DNA"/>
</dbReference>
<feature type="compositionally biased region" description="Polar residues" evidence="1">
    <location>
        <begin position="144"/>
        <end position="159"/>
    </location>
</feature>
<sequence>MEENINNKLLDDLRNLPKVSAPDNFEEELWKKIYKPEEKKESFWQKIFSTNKLIPAAATAAAIIIIFFLVRPNSSDYEDPFMIEPPVREDIITVSNDDAGVSGMIEQKQKIEQQEWKSDELSRSSLKKESAKPGADSSIKDNLTESATTPETLSQSSGAINDEVQFDIDKEELNFLKRNLTDQEKQEILELKRKIKASDTPKAE</sequence>
<keyword evidence="2" id="KW-0472">Membrane</keyword>
<comment type="caution">
    <text evidence="3">The sequence shown here is derived from an EMBL/GenBank/DDBJ whole genome shotgun (WGS) entry which is preliminary data.</text>
</comment>
<keyword evidence="2" id="KW-1133">Transmembrane helix</keyword>
<gene>
    <name evidence="3" type="ORF">ENS56_08785</name>
</gene>
<name>A0A832DHE5_9BACT</name>
<reference evidence="3" key="1">
    <citation type="journal article" date="2020" name="mSystems">
        <title>Genome- and Community-Level Interaction Insights into Carbon Utilization and Element Cycling Functions of Hydrothermarchaeota in Hydrothermal Sediment.</title>
        <authorList>
            <person name="Zhou Z."/>
            <person name="Liu Y."/>
            <person name="Xu W."/>
            <person name="Pan J."/>
            <person name="Luo Z.H."/>
            <person name="Li M."/>
        </authorList>
    </citation>
    <scope>NUCLEOTIDE SEQUENCE [LARGE SCALE GENOMIC DNA]</scope>
    <source>
        <strain evidence="3">SpSt-500</strain>
    </source>
</reference>
<evidence type="ECO:0000313" key="3">
    <source>
        <dbReference type="EMBL" id="HGT48118.1"/>
    </source>
</evidence>
<evidence type="ECO:0000256" key="1">
    <source>
        <dbReference type="SAM" id="MobiDB-lite"/>
    </source>
</evidence>
<accession>A0A832DHE5</accession>
<proteinExistence type="predicted"/>
<protein>
    <submittedName>
        <fullName evidence="3">Uncharacterized protein</fullName>
    </submittedName>
</protein>
<feature type="transmembrane region" description="Helical" evidence="2">
    <location>
        <begin position="53"/>
        <end position="70"/>
    </location>
</feature>
<evidence type="ECO:0000256" key="2">
    <source>
        <dbReference type="SAM" id="Phobius"/>
    </source>
</evidence>
<feature type="compositionally biased region" description="Basic and acidic residues" evidence="1">
    <location>
        <begin position="110"/>
        <end position="131"/>
    </location>
</feature>
<dbReference type="AlphaFoldDB" id="A0A832DHE5"/>